<dbReference type="STRING" id="416591.Tlet_1470"/>
<evidence type="ECO:0000313" key="1">
    <source>
        <dbReference type="EMBL" id="ABV34026.1"/>
    </source>
</evidence>
<dbReference type="HOGENOM" id="CLU_107614_0_1_0"/>
<keyword evidence="2" id="KW-1185">Reference proteome</keyword>
<dbReference type="PANTHER" id="PTHR43393:SF3">
    <property type="entry name" value="LYSINE DECARBOXYLASE-LIKE PROTEIN"/>
    <property type="match status" value="1"/>
</dbReference>
<dbReference type="SUPFAM" id="SSF102405">
    <property type="entry name" value="MCP/YpsA-like"/>
    <property type="match status" value="1"/>
</dbReference>
<dbReference type="GO" id="GO:0005829">
    <property type="term" value="C:cytosol"/>
    <property type="evidence" value="ECO:0007669"/>
    <property type="project" value="TreeGrafter"/>
</dbReference>
<organism evidence="1 2">
    <name type="scientific">Pseudothermotoga lettingae (strain ATCC BAA-301 / DSM 14385 / NBRC 107922 / TMO)</name>
    <name type="common">Thermotoga lettingae</name>
    <dbReference type="NCBI Taxonomy" id="416591"/>
    <lineage>
        <taxon>Bacteria</taxon>
        <taxon>Thermotogati</taxon>
        <taxon>Thermotogota</taxon>
        <taxon>Thermotogae</taxon>
        <taxon>Thermotogales</taxon>
        <taxon>Thermotogaceae</taxon>
        <taxon>Pseudothermotoga</taxon>
    </lineage>
</organism>
<dbReference type="Gene3D" id="3.40.50.450">
    <property type="match status" value="1"/>
</dbReference>
<dbReference type="InterPro" id="IPR041164">
    <property type="entry name" value="LDcluster4"/>
</dbReference>
<evidence type="ECO:0008006" key="3">
    <source>
        <dbReference type="Google" id="ProtNLM"/>
    </source>
</evidence>
<evidence type="ECO:0000313" key="2">
    <source>
        <dbReference type="Proteomes" id="UP000002016"/>
    </source>
</evidence>
<dbReference type="OrthoDB" id="9794907at2"/>
<dbReference type="InterPro" id="IPR005268">
    <property type="entry name" value="CHP00725"/>
</dbReference>
<dbReference type="NCBIfam" id="TIGR00725">
    <property type="entry name" value="TIGR00725 family protein"/>
    <property type="match status" value="1"/>
</dbReference>
<dbReference type="Proteomes" id="UP000002016">
    <property type="component" value="Chromosome"/>
</dbReference>
<dbReference type="RefSeq" id="WP_012003502.1">
    <property type="nucleotide sequence ID" value="NC_009828.1"/>
</dbReference>
<proteinExistence type="predicted"/>
<reference evidence="1 2" key="2">
    <citation type="journal article" date="2009" name="Proc. Natl. Acad. Sci. U.S.A.">
        <title>On the chimeric nature, thermophilic origin, and phylogenetic placement of the Thermotogales.</title>
        <authorList>
            <person name="Zhaxybayeva O."/>
            <person name="Swithers K.S."/>
            <person name="Lapierre P."/>
            <person name="Fournier G.P."/>
            <person name="Bickhart D.M."/>
            <person name="DeBoy R.T."/>
            <person name="Nelson K.E."/>
            <person name="Nesbo C.L."/>
            <person name="Doolittle W.F."/>
            <person name="Gogarten J.P."/>
            <person name="Noll K.M."/>
        </authorList>
    </citation>
    <scope>NUCLEOTIDE SEQUENCE [LARGE SCALE GENOMIC DNA]</scope>
    <source>
        <strain evidence="2">ATCC BAA-301 / DSM 14385 / NBRC 107922 / TMO</strain>
    </source>
</reference>
<dbReference type="AlphaFoldDB" id="A8F792"/>
<sequence length="174" mass="18750">MNVGIIGYSGPVDKPPVSKISNLCVETGRVLAESGYTIVCGGRDGVMELVSIGARQAQGFVVGVLPAFEDGNRYLSLRIKTPFDNITRSLVLIESSDVVLSIGGEIGTAIEVLMAYARGKPVVLFTGTGGWTDRFSENLIEGKYLDSRKIVTVQKAASIKEVMEILERIGRQIK</sequence>
<reference evidence="1 2" key="1">
    <citation type="submission" date="2007-08" db="EMBL/GenBank/DDBJ databases">
        <title>Complete sequence of Thermotoga lettingae TMO.</title>
        <authorList>
            <consortium name="US DOE Joint Genome Institute"/>
            <person name="Copeland A."/>
            <person name="Lucas S."/>
            <person name="Lapidus A."/>
            <person name="Barry K."/>
            <person name="Glavina del Rio T."/>
            <person name="Dalin E."/>
            <person name="Tice H."/>
            <person name="Pitluck S."/>
            <person name="Foster B."/>
            <person name="Bruce D."/>
            <person name="Schmutz J."/>
            <person name="Larimer F."/>
            <person name="Land M."/>
            <person name="Hauser L."/>
            <person name="Kyrpides N."/>
            <person name="Mikhailova N."/>
            <person name="Nelson K."/>
            <person name="Gogarten J.P."/>
            <person name="Noll K."/>
            <person name="Richardson P."/>
        </authorList>
    </citation>
    <scope>NUCLEOTIDE SEQUENCE [LARGE SCALE GENOMIC DNA]</scope>
    <source>
        <strain evidence="2">ATCC BAA-301 / DSM 14385 / NBRC 107922 / TMO</strain>
    </source>
</reference>
<name>A8F792_PSELT</name>
<dbReference type="eggNOG" id="COG1611">
    <property type="taxonomic scope" value="Bacteria"/>
</dbReference>
<accession>A8F792</accession>
<dbReference type="KEGG" id="tle:Tlet_1470"/>
<dbReference type="EMBL" id="CP000812">
    <property type="protein sequence ID" value="ABV34026.1"/>
    <property type="molecule type" value="Genomic_DNA"/>
</dbReference>
<dbReference type="InterPro" id="IPR052341">
    <property type="entry name" value="LOG_family_nucleotidases"/>
</dbReference>
<protein>
    <recommendedName>
        <fullName evidence="3">TIGR00725 family protein</fullName>
    </recommendedName>
</protein>
<gene>
    <name evidence="1" type="ordered locus">Tlet_1470</name>
</gene>
<dbReference type="Pfam" id="PF18306">
    <property type="entry name" value="LDcluster4"/>
    <property type="match status" value="1"/>
</dbReference>
<dbReference type="PANTHER" id="PTHR43393">
    <property type="entry name" value="CYTOKININ RIBOSIDE 5'-MONOPHOSPHATE PHOSPHORIBOHYDROLASE"/>
    <property type="match status" value="1"/>
</dbReference>